<feature type="repeat" description="WD" evidence="3">
    <location>
        <begin position="230"/>
        <end position="262"/>
    </location>
</feature>
<dbReference type="Proteomes" id="UP000193920">
    <property type="component" value="Unassembled WGS sequence"/>
</dbReference>
<evidence type="ECO:0000256" key="2">
    <source>
        <dbReference type="ARBA" id="ARBA00022737"/>
    </source>
</evidence>
<protein>
    <submittedName>
        <fullName evidence="4">Mitotic checkpoint protein BUB3-like protein</fullName>
    </submittedName>
</protein>
<organism evidence="4 5">
    <name type="scientific">Neocallimastix californiae</name>
    <dbReference type="NCBI Taxonomy" id="1754190"/>
    <lineage>
        <taxon>Eukaryota</taxon>
        <taxon>Fungi</taxon>
        <taxon>Fungi incertae sedis</taxon>
        <taxon>Chytridiomycota</taxon>
        <taxon>Chytridiomycota incertae sedis</taxon>
        <taxon>Neocallimastigomycetes</taxon>
        <taxon>Neocallimastigales</taxon>
        <taxon>Neocallimastigaceae</taxon>
        <taxon>Neocallimastix</taxon>
    </lineage>
</organism>
<name>A0A1Y2DX20_9FUNG</name>
<dbReference type="InterPro" id="IPR020472">
    <property type="entry name" value="WD40_PAC1"/>
</dbReference>
<keyword evidence="1 3" id="KW-0853">WD repeat</keyword>
<dbReference type="InterPro" id="IPR001680">
    <property type="entry name" value="WD40_rpt"/>
</dbReference>
<reference evidence="4 5" key="1">
    <citation type="submission" date="2016-08" db="EMBL/GenBank/DDBJ databases">
        <title>A Parts List for Fungal Cellulosomes Revealed by Comparative Genomics.</title>
        <authorList>
            <consortium name="DOE Joint Genome Institute"/>
            <person name="Haitjema C.H."/>
            <person name="Gilmore S.P."/>
            <person name="Henske J.K."/>
            <person name="Solomon K.V."/>
            <person name="De Groot R."/>
            <person name="Kuo A."/>
            <person name="Mondo S.J."/>
            <person name="Salamov A.A."/>
            <person name="Labutti K."/>
            <person name="Zhao Z."/>
            <person name="Chiniquy J."/>
            <person name="Barry K."/>
            <person name="Brewer H.M."/>
            <person name="Purvine S.O."/>
            <person name="Wright A.T."/>
            <person name="Boxma B."/>
            <person name="Van Alen T."/>
            <person name="Hackstein J.H."/>
            <person name="Baker S.E."/>
            <person name="Grigoriev I.V."/>
            <person name="O'Malley M.A."/>
        </authorList>
    </citation>
    <scope>NUCLEOTIDE SEQUENCE [LARGE SCALE GENOMIC DNA]</scope>
    <source>
        <strain evidence="4 5">G1</strain>
    </source>
</reference>
<dbReference type="Pfam" id="PF00400">
    <property type="entry name" value="WD40"/>
    <property type="match status" value="3"/>
</dbReference>
<evidence type="ECO:0000256" key="1">
    <source>
        <dbReference type="ARBA" id="ARBA00022574"/>
    </source>
</evidence>
<evidence type="ECO:0000313" key="5">
    <source>
        <dbReference type="Proteomes" id="UP000193920"/>
    </source>
</evidence>
<dbReference type="STRING" id="1754190.A0A1Y2DX20"/>
<dbReference type="SMART" id="SM00320">
    <property type="entry name" value="WD40"/>
    <property type="match status" value="5"/>
</dbReference>
<sequence>MQKQQFELGDPPSDGISNVKFSFSDPSLLLVSSWDKTVRLYDVSKNKMKLKYFHDASILDCCFYNNDQGYSGGLDRKIKTVDFNTGKESILGTHDDAIKCLEKVNETNVVISGSWDKSVGLWDQRSSIPCVGKFSQPEKVYTLDVVNNILVVGMAARQIYIYDIRNLSEAMQKRESSLKFMTRVIKCMPNGEGYASSSIEGRVAVEFFDTSEESQRRKYAFKCHREIIDGISHVYPVNALSFHPKFGTFASGGGDGNVYIWDGFNKKRLRKFTKYPTTISSLSFNSEGSLLAVASSYTFEEGEKDHPPDSIYIRSITDNEVKPKTKAK</sequence>
<dbReference type="PROSITE" id="PS50294">
    <property type="entry name" value="WD_REPEATS_REGION"/>
    <property type="match status" value="2"/>
</dbReference>
<evidence type="ECO:0000313" key="4">
    <source>
        <dbReference type="EMBL" id="ORY63787.1"/>
    </source>
</evidence>
<dbReference type="AlphaFoldDB" id="A0A1Y2DX20"/>
<accession>A0A1Y2DX20</accession>
<dbReference type="PROSITE" id="PS50082">
    <property type="entry name" value="WD_REPEATS_2"/>
    <property type="match status" value="2"/>
</dbReference>
<dbReference type="SUPFAM" id="SSF50978">
    <property type="entry name" value="WD40 repeat-like"/>
    <property type="match status" value="1"/>
</dbReference>
<evidence type="ECO:0000256" key="3">
    <source>
        <dbReference type="PROSITE-ProRule" id="PRU00221"/>
    </source>
</evidence>
<dbReference type="OrthoDB" id="10262475at2759"/>
<gene>
    <name evidence="4" type="ORF">LY90DRAFT_380635</name>
</gene>
<dbReference type="Gene3D" id="2.130.10.10">
    <property type="entry name" value="YVTN repeat-like/Quinoprotein amine dehydrogenase"/>
    <property type="match status" value="1"/>
</dbReference>
<dbReference type="EMBL" id="MCOG01000055">
    <property type="protein sequence ID" value="ORY63787.1"/>
    <property type="molecule type" value="Genomic_DNA"/>
</dbReference>
<comment type="caution">
    <text evidence="4">The sequence shown here is derived from an EMBL/GenBank/DDBJ whole genome shotgun (WGS) entry which is preliminary data.</text>
</comment>
<dbReference type="FunFam" id="2.130.10.10:FF:001308">
    <property type="entry name" value="Mitotic checkpoint protein BUB3"/>
    <property type="match status" value="1"/>
</dbReference>
<dbReference type="InterPro" id="IPR036322">
    <property type="entry name" value="WD40_repeat_dom_sf"/>
</dbReference>
<dbReference type="PRINTS" id="PR00320">
    <property type="entry name" value="GPROTEINBRPT"/>
</dbReference>
<keyword evidence="5" id="KW-1185">Reference proteome</keyword>
<proteinExistence type="predicted"/>
<dbReference type="InterPro" id="IPR015943">
    <property type="entry name" value="WD40/YVTN_repeat-like_dom_sf"/>
</dbReference>
<dbReference type="PANTHER" id="PTHR10971">
    <property type="entry name" value="MRNA EXPORT FACTOR AND BUB3"/>
    <property type="match status" value="1"/>
</dbReference>
<keyword evidence="2" id="KW-0677">Repeat</keyword>
<feature type="repeat" description="WD" evidence="3">
    <location>
        <begin position="91"/>
        <end position="123"/>
    </location>
</feature>